<comment type="caution">
    <text evidence="1">The sequence shown here is derived from an EMBL/GenBank/DDBJ whole genome shotgun (WGS) entry which is preliminary data.</text>
</comment>
<keyword evidence="2" id="KW-1185">Reference proteome</keyword>
<organism evidence="1 2">
    <name type="scientific">Buttiauxella noackiae ATCC 51607</name>
    <dbReference type="NCBI Taxonomy" id="1354255"/>
    <lineage>
        <taxon>Bacteria</taxon>
        <taxon>Pseudomonadati</taxon>
        <taxon>Pseudomonadota</taxon>
        <taxon>Gammaproteobacteria</taxon>
        <taxon>Enterobacterales</taxon>
        <taxon>Enterobacteriaceae</taxon>
        <taxon>Buttiauxella</taxon>
    </lineage>
</organism>
<dbReference type="Proteomes" id="UP000078286">
    <property type="component" value="Unassembled WGS sequence"/>
</dbReference>
<proteinExistence type="predicted"/>
<accession>A0A1B7HV11</accession>
<dbReference type="AlphaFoldDB" id="A0A1B7HV11"/>
<reference evidence="1 2" key="1">
    <citation type="submission" date="2016-04" db="EMBL/GenBank/DDBJ databases">
        <title>ATOL: Assembling a taxonomically balanced genome-scale reconstruction of the evolutionary history of the Enterobacteriaceae.</title>
        <authorList>
            <person name="Plunkett G.III."/>
            <person name="Neeno-Eckwall E.C."/>
            <person name="Glasner J.D."/>
            <person name="Perna N.T."/>
        </authorList>
    </citation>
    <scope>NUCLEOTIDE SEQUENCE [LARGE SCALE GENOMIC DNA]</scope>
    <source>
        <strain evidence="1 2">ATCC 51607</strain>
    </source>
</reference>
<evidence type="ECO:0000313" key="1">
    <source>
        <dbReference type="EMBL" id="OAT19488.1"/>
    </source>
</evidence>
<name>A0A1B7HV11_9ENTR</name>
<dbReference type="RefSeq" id="WP_390886950.1">
    <property type="nucleotide sequence ID" value="NZ_LXEO01000015.1"/>
</dbReference>
<gene>
    <name evidence="1" type="ORF">M979_1380</name>
</gene>
<protein>
    <submittedName>
        <fullName evidence="1">Uncharacterized protein</fullName>
    </submittedName>
</protein>
<evidence type="ECO:0000313" key="2">
    <source>
        <dbReference type="Proteomes" id="UP000078286"/>
    </source>
</evidence>
<dbReference type="EMBL" id="LXEO01000015">
    <property type="protein sequence ID" value="OAT19488.1"/>
    <property type="molecule type" value="Genomic_DNA"/>
</dbReference>
<dbReference type="PATRIC" id="fig|1354255.3.peg.1425"/>
<sequence length="40" mass="4672">MFNLSEYGKKESQHVRFILFLESAWTNKNLTQLALDGTQL</sequence>